<dbReference type="PATRIC" id="fig|1262449.3.peg.3246"/>
<evidence type="ECO:0000256" key="2">
    <source>
        <dbReference type="NCBIfam" id="TIGR00542"/>
    </source>
</evidence>
<dbReference type="RefSeq" id="WP_003446972.1">
    <property type="nucleotide sequence ID" value="NZ_ANZB01000013.1"/>
</dbReference>
<name>A0A0H3J4Q4_CLOPA</name>
<evidence type="ECO:0000313" key="4">
    <source>
        <dbReference type="EMBL" id="AJA50911.1"/>
    </source>
</evidence>
<dbReference type="NCBIfam" id="NF009689">
    <property type="entry name" value="PRK13210.1"/>
    <property type="match status" value="1"/>
</dbReference>
<proteinExistence type="predicted"/>
<dbReference type="KEGG" id="cpae:CPAST_c08230"/>
<dbReference type="SUPFAM" id="SSF51658">
    <property type="entry name" value="Xylose isomerase-like"/>
    <property type="match status" value="1"/>
</dbReference>
<dbReference type="InterPro" id="IPR013022">
    <property type="entry name" value="Xyl_isomerase-like_TIM-brl"/>
</dbReference>
<dbReference type="InterPro" id="IPR036237">
    <property type="entry name" value="Xyl_isomerase-like_sf"/>
</dbReference>
<dbReference type="eggNOG" id="COG3623">
    <property type="taxonomic scope" value="Bacteria"/>
</dbReference>
<sequence length="281" mass="32556">MKQYTLGLYEKSMPNFLSWKEKLTIAKEYGFDTVEMSIDETEEKLKRLDMSKVERKELVDTMFQYDIKIRTMCLSGHRKFSLGNMDEDTRNKGMKMMKKAIDLASDLGIRIIQIAGYDVYYEKGNAETKKYFEENLKISAEMAAKKGVILAFETMETEFMNTVEKAMEFVKLVDSPYLQVYPDSGNVTNATVEYGTNAVDDFETGRGHIAAVHLKETVPGKFREIAFGTGHVNFQEIIKKSWELGVRRFTLEFWYVGNDNWKEVIKNSKSFIDDKFNKALR</sequence>
<evidence type="ECO:0000256" key="1">
    <source>
        <dbReference type="ARBA" id="ARBA00023235"/>
    </source>
</evidence>
<evidence type="ECO:0000313" key="7">
    <source>
        <dbReference type="Proteomes" id="UP000030905"/>
    </source>
</evidence>
<protein>
    <recommendedName>
        <fullName evidence="2">L-ribulose-5-phosphate 3-epimerase</fullName>
    </recommendedName>
</protein>
<evidence type="ECO:0000313" key="6">
    <source>
        <dbReference type="Proteomes" id="UP000028042"/>
    </source>
</evidence>
<dbReference type="GO" id="GO:0016861">
    <property type="term" value="F:intramolecular oxidoreductase activity, interconverting aldoses and ketoses"/>
    <property type="evidence" value="ECO:0007669"/>
    <property type="project" value="InterPro"/>
</dbReference>
<dbReference type="InterPro" id="IPR050417">
    <property type="entry name" value="Sugar_Epim/Isomerase"/>
</dbReference>
<feature type="domain" description="Xylose isomerase-like TIM barrel" evidence="3">
    <location>
        <begin position="25"/>
        <end position="270"/>
    </location>
</feature>
<dbReference type="Pfam" id="PF01261">
    <property type="entry name" value="AP_endonuc_2"/>
    <property type="match status" value="1"/>
</dbReference>
<dbReference type="Gene3D" id="3.20.20.150">
    <property type="entry name" value="Divalent-metal-dependent TIM barrel enzymes"/>
    <property type="match status" value="1"/>
</dbReference>
<evidence type="ECO:0000313" key="5">
    <source>
        <dbReference type="EMBL" id="KRU13080.1"/>
    </source>
</evidence>
<dbReference type="KEGG" id="cpat:CLPA_c08230"/>
<dbReference type="Proteomes" id="UP000028042">
    <property type="component" value="Unassembled WGS sequence"/>
</dbReference>
<dbReference type="GO" id="GO:0019852">
    <property type="term" value="P:L-ascorbic acid metabolic process"/>
    <property type="evidence" value="ECO:0007669"/>
    <property type="project" value="TreeGrafter"/>
</dbReference>
<dbReference type="NCBIfam" id="TIGR00542">
    <property type="entry name" value="hxl6Piso_put"/>
    <property type="match status" value="1"/>
</dbReference>
<reference evidence="4 7" key="1">
    <citation type="journal article" date="2015" name="Genome Announc.">
        <title>Complete Genome Sequence of the Nitrogen-Fixing and Solvent-Producing Clostridium pasteurianum DSM 525.</title>
        <authorList>
            <person name="Poehlein A."/>
            <person name="Grosse-Honebrink A."/>
            <person name="Zhang Y."/>
            <person name="Minton N.P."/>
            <person name="Daniel R."/>
        </authorList>
    </citation>
    <scope>NUCLEOTIDE SEQUENCE [LARGE SCALE GENOMIC DNA]</scope>
    <source>
        <strain evidence="4">DSM 525</strain>
        <strain evidence="7">DSM 525 / ATCC 6013</strain>
    </source>
</reference>
<keyword evidence="1 4" id="KW-0413">Isomerase</keyword>
<evidence type="ECO:0000259" key="3">
    <source>
        <dbReference type="Pfam" id="PF01261"/>
    </source>
</evidence>
<dbReference type="InterPro" id="IPR004560">
    <property type="entry name" value="L-Ru-5P_3-Epase"/>
</dbReference>
<reference evidence="5" key="2">
    <citation type="submission" date="2015-10" db="EMBL/GenBank/DDBJ databases">
        <title>Improved Draft Genome Sequence of Clostridium pasteurianum Strain ATCC 6013 (DSM 525) Using a Hybrid Next-Generation Sequencing Approach.</title>
        <authorList>
            <person name="Pyne M.E."/>
            <person name="Utturkar S.M."/>
            <person name="Brown S.D."/>
            <person name="Moo-Young M."/>
            <person name="Chung D.A."/>
            <person name="Chou P.C."/>
        </authorList>
    </citation>
    <scope>NUCLEOTIDE SEQUENCE</scope>
    <source>
        <strain evidence="5">ATCC 6013</strain>
    </source>
</reference>
<dbReference type="Proteomes" id="UP000030905">
    <property type="component" value="Chromosome"/>
</dbReference>
<gene>
    <name evidence="4" type="primary">ulaE</name>
    <name evidence="4" type="ORF">CLPA_c08230</name>
    <name evidence="5" type="ORF">CP6013_02328</name>
</gene>
<dbReference type="PANTHER" id="PTHR43489:SF1">
    <property type="entry name" value="L-RIBULOSE-5-PHOSPHATE 3-EPIMERASE SGBU-RELATED"/>
    <property type="match status" value="1"/>
</dbReference>
<dbReference type="AlphaFoldDB" id="A0A0H3J4Q4"/>
<dbReference type="EMBL" id="CP009268">
    <property type="protein sequence ID" value="AJA50911.1"/>
    <property type="molecule type" value="Genomic_DNA"/>
</dbReference>
<dbReference type="PANTHER" id="PTHR43489">
    <property type="entry name" value="ISOMERASE"/>
    <property type="match status" value="1"/>
</dbReference>
<keyword evidence="7" id="KW-1185">Reference proteome</keyword>
<accession>A0A0H3J4Q4</accession>
<reference evidence="5 6" key="3">
    <citation type="journal article" name="Genome Announc.">
        <title>Improved Draft Genome Sequence of Clostridium pasteurianum Strain ATCC 6013 (DSM 525) Using a Hybrid Next-Generation Sequencing Approach.</title>
        <authorList>
            <person name="Pyne M.E."/>
            <person name="Utturkar S."/>
            <person name="Brown S.D."/>
            <person name="Moo-Young M."/>
            <person name="Chung D.A."/>
            <person name="Chou C.P."/>
        </authorList>
    </citation>
    <scope>NUCLEOTIDE SEQUENCE [LARGE SCALE GENOMIC DNA]</scope>
    <source>
        <strain evidence="5 6">ATCC 6013</strain>
    </source>
</reference>
<dbReference type="EMBL" id="JPGY02000001">
    <property type="protein sequence ID" value="KRU13080.1"/>
    <property type="molecule type" value="Genomic_DNA"/>
</dbReference>
<organism evidence="4 7">
    <name type="scientific">Clostridium pasteurianum DSM 525 = ATCC 6013</name>
    <dbReference type="NCBI Taxonomy" id="1262449"/>
    <lineage>
        <taxon>Bacteria</taxon>
        <taxon>Bacillati</taxon>
        <taxon>Bacillota</taxon>
        <taxon>Clostridia</taxon>
        <taxon>Eubacteriales</taxon>
        <taxon>Clostridiaceae</taxon>
        <taxon>Clostridium</taxon>
    </lineage>
</organism>
<dbReference type="GeneID" id="93073035"/>
<dbReference type="GO" id="GO:0034015">
    <property type="term" value="F:L-ribulose-5-phosphate 3-epimerase activity"/>
    <property type="evidence" value="ECO:0007669"/>
    <property type="project" value="TreeGrafter"/>
</dbReference>